<dbReference type="Proteomes" id="UP001220964">
    <property type="component" value="Unassembled WGS sequence"/>
</dbReference>
<dbReference type="InterPro" id="IPR036046">
    <property type="entry name" value="Acylphosphatase-like_dom_sf"/>
</dbReference>
<evidence type="ECO:0000313" key="2">
    <source>
        <dbReference type="EMBL" id="MDF0602310.1"/>
    </source>
</evidence>
<dbReference type="PROSITE" id="PS50925">
    <property type="entry name" value="BLUF"/>
    <property type="match status" value="1"/>
</dbReference>
<comment type="caution">
    <text evidence="2">The sequence shown here is derived from an EMBL/GenBank/DDBJ whole genome shotgun (WGS) entry which is preliminary data.</text>
</comment>
<dbReference type="Gene3D" id="3.30.70.100">
    <property type="match status" value="1"/>
</dbReference>
<dbReference type="InterPro" id="IPR007024">
    <property type="entry name" value="BLUF_domain"/>
</dbReference>
<dbReference type="RefSeq" id="WP_275568440.1">
    <property type="nucleotide sequence ID" value="NZ_JARGYC010000046.1"/>
</dbReference>
<dbReference type="EMBL" id="JARGYC010000046">
    <property type="protein sequence ID" value="MDF0602310.1"/>
    <property type="molecule type" value="Genomic_DNA"/>
</dbReference>
<sequence>MTLFRLIYVSRPKVTGAEHYDDILMRSHVNNLRAHVTGALVYREDFNLQVLEGGRDPVSTTFLRIAADPRHEALQLIACTEVSHRLFSEWQMRGVAPTASHTALLLQYTIGVEFDPYSLSQRAAEDFARALSEFEGRSAHPAT</sequence>
<dbReference type="GO" id="GO:0071949">
    <property type="term" value="F:FAD binding"/>
    <property type="evidence" value="ECO:0007669"/>
    <property type="project" value="InterPro"/>
</dbReference>
<dbReference type="SMART" id="SM01034">
    <property type="entry name" value="BLUF"/>
    <property type="match status" value="1"/>
</dbReference>
<proteinExistence type="predicted"/>
<dbReference type="Pfam" id="PF04940">
    <property type="entry name" value="BLUF"/>
    <property type="match status" value="1"/>
</dbReference>
<dbReference type="SUPFAM" id="SSF54975">
    <property type="entry name" value="Acylphosphatase/BLUF domain-like"/>
    <property type="match status" value="1"/>
</dbReference>
<name>A0AAE3NWN1_9RHOB</name>
<dbReference type="GO" id="GO:0009882">
    <property type="term" value="F:blue light photoreceptor activity"/>
    <property type="evidence" value="ECO:0007669"/>
    <property type="project" value="InterPro"/>
</dbReference>
<dbReference type="AlphaFoldDB" id="A0AAE3NWN1"/>
<organism evidence="2 3">
    <name type="scientific">Psychromarinibacter sediminicola</name>
    <dbReference type="NCBI Taxonomy" id="3033385"/>
    <lineage>
        <taxon>Bacteria</taxon>
        <taxon>Pseudomonadati</taxon>
        <taxon>Pseudomonadota</taxon>
        <taxon>Alphaproteobacteria</taxon>
        <taxon>Rhodobacterales</taxon>
        <taxon>Paracoccaceae</taxon>
        <taxon>Psychromarinibacter</taxon>
    </lineage>
</organism>
<gene>
    <name evidence="2" type="ORF">P1J78_16340</name>
</gene>
<reference evidence="2" key="1">
    <citation type="submission" date="2023-03" db="EMBL/GenBank/DDBJ databases">
        <title>Multiphase analysis and comparison of six strains from genera Psychromarinibacter, Lutimaribacter, and Maritimibacter, including a novel species: Psychromarinibacter sediminicola sp. nov.</title>
        <authorList>
            <person name="Wang Y.-H."/>
            <person name="Ye M.-Q."/>
            <person name="Du Z.-J."/>
        </authorList>
    </citation>
    <scope>NUCLEOTIDE SEQUENCE</scope>
    <source>
        <strain evidence="2">C21-152</strain>
    </source>
</reference>
<feature type="domain" description="BLUF" evidence="1">
    <location>
        <begin position="3"/>
        <end position="93"/>
    </location>
</feature>
<keyword evidence="3" id="KW-1185">Reference proteome</keyword>
<protein>
    <submittedName>
        <fullName evidence="2">BLUF domain-containing protein</fullName>
    </submittedName>
</protein>
<accession>A0AAE3NWN1</accession>
<evidence type="ECO:0000259" key="1">
    <source>
        <dbReference type="PROSITE" id="PS50925"/>
    </source>
</evidence>
<evidence type="ECO:0000313" key="3">
    <source>
        <dbReference type="Proteomes" id="UP001220964"/>
    </source>
</evidence>